<dbReference type="Proteomes" id="UP000000286">
    <property type="component" value="Chromosome III"/>
</dbReference>
<accession>C8Z486</accession>
<reference evidence="2 3" key="1">
    <citation type="journal article" date="2009" name="Proc. Natl. Acad. Sci. U.S.A.">
        <title>Eukaryote-to-eukaryote gene transfer events revealed by the genome sequence of the wine yeast Saccharomyces cerevisiae EC1118.</title>
        <authorList>
            <person name="Novo M."/>
            <person name="Bigey F."/>
            <person name="Beyne E."/>
            <person name="Galeote V."/>
            <person name="Gavory F."/>
            <person name="Mallet S."/>
            <person name="Cambot B."/>
            <person name="Legras J.L."/>
            <person name="Wincker P."/>
            <person name="Casaregola S."/>
            <person name="Dequin S."/>
        </authorList>
    </citation>
    <scope>NUCLEOTIDE SEQUENCE [LARGE SCALE GENOMIC DNA]</scope>
    <source>
        <strain evidence="3">Lalvin EC1118 / Prise de mousse</strain>
    </source>
</reference>
<evidence type="ECO:0000313" key="3">
    <source>
        <dbReference type="Proteomes" id="UP000000286"/>
    </source>
</evidence>
<organism evidence="2 3">
    <name type="scientific">Saccharomyces cerevisiae (strain Lalvin EC1118 / Prise de mousse)</name>
    <name type="common">Baker's yeast</name>
    <dbReference type="NCBI Taxonomy" id="643680"/>
    <lineage>
        <taxon>Eukaryota</taxon>
        <taxon>Fungi</taxon>
        <taxon>Dikarya</taxon>
        <taxon>Ascomycota</taxon>
        <taxon>Saccharomycotina</taxon>
        <taxon>Saccharomycetes</taxon>
        <taxon>Saccharomycetales</taxon>
        <taxon>Saccharomycetaceae</taxon>
        <taxon>Saccharomyces</taxon>
    </lineage>
</organism>
<dbReference type="EMBL" id="FN393062">
    <property type="protein sequence ID" value="CAY78202.2"/>
    <property type="molecule type" value="Genomic_DNA"/>
</dbReference>
<name>C8Z486_YEAS8</name>
<dbReference type="AlphaFoldDB" id="C8Z486"/>
<dbReference type="HOGENOM" id="CLU_2252169_0_0_1"/>
<feature type="transmembrane region" description="Helical" evidence="1">
    <location>
        <begin position="70"/>
        <end position="89"/>
    </location>
</feature>
<evidence type="ECO:0000313" key="2">
    <source>
        <dbReference type="EMBL" id="CAY78202.2"/>
    </source>
</evidence>
<keyword evidence="1" id="KW-0812">Transmembrane</keyword>
<sequence length="104" mass="12542">MLYLLKKLKHIDSYGESNLSMFYLKFYCPWKLCPLLPILYGRNKSVQNAWSCHKLHRFIDFPTPSVNMNFFFFIRVCYGTVSLFISTFLKKISFFIYVNFTVYF</sequence>
<evidence type="ECO:0000256" key="1">
    <source>
        <dbReference type="SAM" id="Phobius"/>
    </source>
</evidence>
<protein>
    <submittedName>
        <fullName evidence="2">EC1118_1C17_0716p</fullName>
    </submittedName>
</protein>
<gene>
    <name evidence="2" type="ORF">EC1118_1C17_0716g</name>
</gene>
<proteinExistence type="predicted"/>
<keyword evidence="1" id="KW-1133">Transmembrane helix</keyword>
<keyword evidence="1" id="KW-0472">Membrane</keyword>